<sequence length="57" mass="6676">SSTPQNESIQSNSKIKVQSSSVQRRKSRTTKENTEPYSIKARKKRTTQKKTNYRRMS</sequence>
<keyword evidence="2" id="KW-1185">Reference proteome</keyword>
<feature type="non-terminal residue" evidence="1">
    <location>
        <position position="1"/>
    </location>
</feature>
<evidence type="ECO:0000313" key="2">
    <source>
        <dbReference type="Proteomes" id="UP000789920"/>
    </source>
</evidence>
<name>A0ACA9R9N3_9GLOM</name>
<dbReference type="EMBL" id="CAJVQC010045935">
    <property type="protein sequence ID" value="CAG8782180.1"/>
    <property type="molecule type" value="Genomic_DNA"/>
</dbReference>
<comment type="caution">
    <text evidence="1">The sequence shown here is derived from an EMBL/GenBank/DDBJ whole genome shotgun (WGS) entry which is preliminary data.</text>
</comment>
<organism evidence="1 2">
    <name type="scientific">Racocetra persica</name>
    <dbReference type="NCBI Taxonomy" id="160502"/>
    <lineage>
        <taxon>Eukaryota</taxon>
        <taxon>Fungi</taxon>
        <taxon>Fungi incertae sedis</taxon>
        <taxon>Mucoromycota</taxon>
        <taxon>Glomeromycotina</taxon>
        <taxon>Glomeromycetes</taxon>
        <taxon>Diversisporales</taxon>
        <taxon>Gigasporaceae</taxon>
        <taxon>Racocetra</taxon>
    </lineage>
</organism>
<protein>
    <submittedName>
        <fullName evidence="1">36463_t:CDS:1</fullName>
    </submittedName>
</protein>
<gene>
    <name evidence="1" type="ORF">RPERSI_LOCUS17758</name>
</gene>
<evidence type="ECO:0000313" key="1">
    <source>
        <dbReference type="EMBL" id="CAG8782180.1"/>
    </source>
</evidence>
<accession>A0ACA9R9N3</accession>
<proteinExistence type="predicted"/>
<reference evidence="1" key="1">
    <citation type="submission" date="2021-06" db="EMBL/GenBank/DDBJ databases">
        <authorList>
            <person name="Kallberg Y."/>
            <person name="Tangrot J."/>
            <person name="Rosling A."/>
        </authorList>
    </citation>
    <scope>NUCLEOTIDE SEQUENCE</scope>
    <source>
        <strain evidence="1">MA461A</strain>
    </source>
</reference>
<dbReference type="Proteomes" id="UP000789920">
    <property type="component" value="Unassembled WGS sequence"/>
</dbReference>